<accession>A0A127ZG24</accession>
<dbReference type="EMBL" id="LK056683">
    <property type="protein sequence ID" value="CDU25061.1"/>
    <property type="molecule type" value="Genomic_DNA"/>
</dbReference>
<evidence type="ECO:0000313" key="1">
    <source>
        <dbReference type="EMBL" id="CDU25061.1"/>
    </source>
</evidence>
<sequence length="352" mass="39405">MSGLYTYRTCVSSFLIRTSIDRLLLSSFPDPFPAFLPGFSSASSPTMRIDDILTSNVPVSNDDVLHFTFQYCVLRVQQKLWDATASALPCFERIEHGDCFIGNAFSNALVHFKGPRCQVPSAMAAMGLPNLVQMGRPPAMDEKLVKEIIDAMKQRIIGIFPSNNKVEADQVDIEQQRGIPSHVVSPSSSARRISYKEVVQRAIAPRIKIAKATQPPFGTFEGLKATLSADEWERILFPGIMPREICIVKSIEELRKSERGGFHWVLEILNDAWSKRFFLRVPLPPYHVGYFKVGDAMPGIKVDDCLIVLHAKLFSGHDFTCDSRSSIFRCKVDDDYGLIQQVSGSTADGYEY</sequence>
<gene>
    <name evidence="1" type="ORF">SPSC_04895</name>
</gene>
<dbReference type="OrthoDB" id="10643490at2759"/>
<name>A0A127ZG24_9BASI</name>
<reference evidence="1" key="1">
    <citation type="submission" date="2014-06" db="EMBL/GenBank/DDBJ databases">
        <authorList>
            <person name="Ju J."/>
            <person name="Zhang J."/>
        </authorList>
    </citation>
    <scope>NUCLEOTIDE SEQUENCE</scope>
    <source>
        <strain evidence="1">SscI8</strain>
    </source>
</reference>
<dbReference type="AlphaFoldDB" id="A0A127ZG24"/>
<proteinExistence type="predicted"/>
<organism evidence="1">
    <name type="scientific">Sporisorium scitamineum</name>
    <dbReference type="NCBI Taxonomy" id="49012"/>
    <lineage>
        <taxon>Eukaryota</taxon>
        <taxon>Fungi</taxon>
        <taxon>Dikarya</taxon>
        <taxon>Basidiomycota</taxon>
        <taxon>Ustilaginomycotina</taxon>
        <taxon>Ustilaginomycetes</taxon>
        <taxon>Ustilaginales</taxon>
        <taxon>Ustilaginaceae</taxon>
        <taxon>Sporisorium</taxon>
    </lineage>
</organism>
<protein>
    <submittedName>
        <fullName evidence="1">Uncharacterized protein</fullName>
    </submittedName>
</protein>